<dbReference type="InterPro" id="IPR036291">
    <property type="entry name" value="NAD(P)-bd_dom_sf"/>
</dbReference>
<comment type="similarity">
    <text evidence="2">Belongs to the zinc-containing alcohol dehydrogenase family.</text>
</comment>
<evidence type="ECO:0000256" key="6">
    <source>
        <dbReference type="ARBA" id="ARBA00023002"/>
    </source>
</evidence>
<dbReference type="NCBIfam" id="TIGR02822">
    <property type="entry name" value="adh_fam_2"/>
    <property type="match status" value="1"/>
</dbReference>
<evidence type="ECO:0000256" key="4">
    <source>
        <dbReference type="ARBA" id="ARBA00022723"/>
    </source>
</evidence>
<dbReference type="PROSITE" id="PS00059">
    <property type="entry name" value="ADH_ZINC"/>
    <property type="match status" value="1"/>
</dbReference>
<dbReference type="EC" id="1.1.1.1" evidence="3"/>
<keyword evidence="9" id="KW-1185">Reference proteome</keyword>
<dbReference type="InterPro" id="IPR002328">
    <property type="entry name" value="ADH_Zn_CS"/>
</dbReference>
<dbReference type="Gene3D" id="3.40.50.720">
    <property type="entry name" value="NAD(P)-binding Rossmann-like Domain"/>
    <property type="match status" value="1"/>
</dbReference>
<evidence type="ECO:0000256" key="3">
    <source>
        <dbReference type="ARBA" id="ARBA00013190"/>
    </source>
</evidence>
<keyword evidence="5" id="KW-0862">Zinc</keyword>
<reference evidence="9" key="1">
    <citation type="journal article" date="2019" name="Int. J. Syst. Evol. Microbiol.">
        <title>The Global Catalogue of Microorganisms (GCM) 10K type strain sequencing project: providing services to taxonomists for standard genome sequencing and annotation.</title>
        <authorList>
            <consortium name="The Broad Institute Genomics Platform"/>
            <consortium name="The Broad Institute Genome Sequencing Center for Infectious Disease"/>
            <person name="Wu L."/>
            <person name="Ma J."/>
        </authorList>
    </citation>
    <scope>NUCLEOTIDE SEQUENCE [LARGE SCALE GENOMIC DNA]</scope>
    <source>
        <strain evidence="9">CCUG 58760</strain>
    </source>
</reference>
<dbReference type="PANTHER" id="PTHR42940">
    <property type="entry name" value="ALCOHOL DEHYDROGENASE 1-RELATED"/>
    <property type="match status" value="1"/>
</dbReference>
<dbReference type="SMART" id="SM00829">
    <property type="entry name" value="PKS_ER"/>
    <property type="match status" value="1"/>
</dbReference>
<organism evidence="8 9">
    <name type="scientific">Azospirillum himalayense</name>
    <dbReference type="NCBI Taxonomy" id="654847"/>
    <lineage>
        <taxon>Bacteria</taxon>
        <taxon>Pseudomonadati</taxon>
        <taxon>Pseudomonadota</taxon>
        <taxon>Alphaproteobacteria</taxon>
        <taxon>Rhodospirillales</taxon>
        <taxon>Azospirillaceae</taxon>
        <taxon>Azospirillum</taxon>
    </lineage>
</organism>
<dbReference type="InterPro" id="IPR011032">
    <property type="entry name" value="GroES-like_sf"/>
</dbReference>
<dbReference type="Gene3D" id="3.90.180.10">
    <property type="entry name" value="Medium-chain alcohol dehydrogenases, catalytic domain"/>
    <property type="match status" value="1"/>
</dbReference>
<dbReference type="RefSeq" id="WP_376997564.1">
    <property type="nucleotide sequence ID" value="NZ_JBHSLC010000053.1"/>
</dbReference>
<dbReference type="PANTHER" id="PTHR42940:SF8">
    <property type="entry name" value="VACUOLAR PROTEIN SORTING-ASSOCIATED PROTEIN 11"/>
    <property type="match status" value="1"/>
</dbReference>
<keyword evidence="4" id="KW-0479">Metal-binding</keyword>
<dbReference type="Pfam" id="PF08240">
    <property type="entry name" value="ADH_N"/>
    <property type="match status" value="1"/>
</dbReference>
<sequence length="327" mass="34918">MRAMILPQPRASLISASLPDPEPGPGHILIAVHACAVCRTDLHVMDGELPHPKLPLIPGHEIIGSILETGPGVERFHLGDRVGIAWLGWSCGECVYCRSGRENLCDRARYTGYQIDGGYAEMAVADARYAFPVDPFYTDIEAAPLMCAGLIGYRALRAVGEVERLGLYGFGAAAHIVIQIARHWGQRVFAFTRTGDEAAQALARDLGAAWAGGSGEPPPEPLDAAILFAPVGALIPTALRAVVKGGTVVCAGIHMSDIPSFPYDILWGERVIRSVANLTRRDGEEFLALAPRIPVRTRTTPFRLAQANEAVEALRCGAVTGAAVLTV</sequence>
<dbReference type="SUPFAM" id="SSF51735">
    <property type="entry name" value="NAD(P)-binding Rossmann-fold domains"/>
    <property type="match status" value="1"/>
</dbReference>
<dbReference type="SUPFAM" id="SSF50129">
    <property type="entry name" value="GroES-like"/>
    <property type="match status" value="1"/>
</dbReference>
<evidence type="ECO:0000256" key="5">
    <source>
        <dbReference type="ARBA" id="ARBA00022833"/>
    </source>
</evidence>
<dbReference type="CDD" id="cd08298">
    <property type="entry name" value="CAD2"/>
    <property type="match status" value="1"/>
</dbReference>
<comment type="cofactor">
    <cofactor evidence="1">
        <name>Zn(2+)</name>
        <dbReference type="ChEBI" id="CHEBI:29105"/>
    </cofactor>
</comment>
<protein>
    <recommendedName>
        <fullName evidence="3">alcohol dehydrogenase</fullName>
        <ecNumber evidence="3">1.1.1.1</ecNumber>
    </recommendedName>
</protein>
<dbReference type="InterPro" id="IPR020843">
    <property type="entry name" value="ER"/>
</dbReference>
<dbReference type="InterPro" id="IPR013154">
    <property type="entry name" value="ADH-like_N"/>
</dbReference>
<dbReference type="InterPro" id="IPR014187">
    <property type="entry name" value="ADH_Zn_typ-2"/>
</dbReference>
<accession>A0ABW0GAP9</accession>
<evidence type="ECO:0000313" key="9">
    <source>
        <dbReference type="Proteomes" id="UP001596166"/>
    </source>
</evidence>
<keyword evidence="6" id="KW-0560">Oxidoreductase</keyword>
<evidence type="ECO:0000313" key="8">
    <source>
        <dbReference type="EMBL" id="MFC5357889.1"/>
    </source>
</evidence>
<name>A0ABW0GAP9_9PROT</name>
<evidence type="ECO:0000259" key="7">
    <source>
        <dbReference type="SMART" id="SM00829"/>
    </source>
</evidence>
<dbReference type="Proteomes" id="UP001596166">
    <property type="component" value="Unassembled WGS sequence"/>
</dbReference>
<dbReference type="EMBL" id="JBHSLC010000053">
    <property type="protein sequence ID" value="MFC5357889.1"/>
    <property type="molecule type" value="Genomic_DNA"/>
</dbReference>
<evidence type="ECO:0000256" key="2">
    <source>
        <dbReference type="ARBA" id="ARBA00008072"/>
    </source>
</evidence>
<evidence type="ECO:0000256" key="1">
    <source>
        <dbReference type="ARBA" id="ARBA00001947"/>
    </source>
</evidence>
<gene>
    <name evidence="8" type="ORF">ACFPMG_23105</name>
</gene>
<feature type="domain" description="Enoyl reductase (ER)" evidence="7">
    <location>
        <begin position="10"/>
        <end position="325"/>
    </location>
</feature>
<proteinExistence type="inferred from homology"/>
<comment type="caution">
    <text evidence="8">The sequence shown here is derived from an EMBL/GenBank/DDBJ whole genome shotgun (WGS) entry which is preliminary data.</text>
</comment>